<feature type="region of interest" description="Disordered" evidence="1">
    <location>
        <begin position="54"/>
        <end position="104"/>
    </location>
</feature>
<dbReference type="EMBL" id="LNZH02000214">
    <property type="protein sequence ID" value="OCB84725.1"/>
    <property type="molecule type" value="Genomic_DNA"/>
</dbReference>
<proteinExistence type="predicted"/>
<dbReference type="InterPro" id="IPR019339">
    <property type="entry name" value="CIR_N_dom"/>
</dbReference>
<feature type="compositionally biased region" description="Basic and acidic residues" evidence="1">
    <location>
        <begin position="132"/>
        <end position="144"/>
    </location>
</feature>
<feature type="compositionally biased region" description="Basic and acidic residues" evidence="1">
    <location>
        <begin position="15"/>
        <end position="24"/>
    </location>
</feature>
<feature type="compositionally biased region" description="Basic and acidic residues" evidence="1">
    <location>
        <begin position="295"/>
        <end position="324"/>
    </location>
</feature>
<protein>
    <recommendedName>
        <fullName evidence="2">CBF1-interacting co-repressor CIR N-terminal domain-containing protein</fullName>
    </recommendedName>
</protein>
<comment type="caution">
    <text evidence="3">The sequence shown here is derived from an EMBL/GenBank/DDBJ whole genome shotgun (WGS) entry which is preliminary data.</text>
</comment>
<reference evidence="3" key="1">
    <citation type="submission" date="2016-06" db="EMBL/GenBank/DDBJ databases">
        <title>Draft Genome sequence of the fungus Inonotus baumii.</title>
        <authorList>
            <person name="Zhu H."/>
            <person name="Lin W."/>
        </authorList>
    </citation>
    <scope>NUCLEOTIDE SEQUENCE</scope>
    <source>
        <strain evidence="3">821</strain>
    </source>
</reference>
<organism evidence="3 4">
    <name type="scientific">Sanghuangporus baumii</name>
    <name type="common">Phellinus baumii</name>
    <dbReference type="NCBI Taxonomy" id="108892"/>
    <lineage>
        <taxon>Eukaryota</taxon>
        <taxon>Fungi</taxon>
        <taxon>Dikarya</taxon>
        <taxon>Basidiomycota</taxon>
        <taxon>Agaricomycotina</taxon>
        <taxon>Agaricomycetes</taxon>
        <taxon>Hymenochaetales</taxon>
        <taxon>Hymenochaetaceae</taxon>
        <taxon>Sanghuangporus</taxon>
    </lineage>
</organism>
<accession>A0A9Q5HRR9</accession>
<feature type="compositionally biased region" description="Polar residues" evidence="1">
    <location>
        <begin position="198"/>
        <end position="214"/>
    </location>
</feature>
<evidence type="ECO:0000256" key="1">
    <source>
        <dbReference type="SAM" id="MobiDB-lite"/>
    </source>
</evidence>
<evidence type="ECO:0000259" key="2">
    <source>
        <dbReference type="SMART" id="SM01083"/>
    </source>
</evidence>
<name>A0A9Q5HRR9_SANBA</name>
<feature type="compositionally biased region" description="Basic residues" evidence="1">
    <location>
        <begin position="1"/>
        <end position="14"/>
    </location>
</feature>
<dbReference type="PANTHER" id="PTHR22093">
    <property type="entry name" value="LEUKOCYTE RECEPTOR CLUSTER LRC MEMBER 1"/>
    <property type="match status" value="1"/>
</dbReference>
<evidence type="ECO:0000313" key="4">
    <source>
        <dbReference type="Proteomes" id="UP000757232"/>
    </source>
</evidence>
<feature type="compositionally biased region" description="Basic and acidic residues" evidence="1">
    <location>
        <begin position="151"/>
        <end position="196"/>
    </location>
</feature>
<evidence type="ECO:0000313" key="3">
    <source>
        <dbReference type="EMBL" id="OCB84725.1"/>
    </source>
</evidence>
<dbReference type="AlphaFoldDB" id="A0A9Q5HRR9"/>
<dbReference type="PANTHER" id="PTHR22093:SF0">
    <property type="entry name" value="LEUKOCYTE RECEPTOR CLUSTER MEMBER 1"/>
    <property type="match status" value="1"/>
</dbReference>
<dbReference type="OrthoDB" id="2159131at2759"/>
<dbReference type="Pfam" id="PF10197">
    <property type="entry name" value="Cir_N"/>
    <property type="match status" value="1"/>
</dbReference>
<feature type="compositionally biased region" description="Basic and acidic residues" evidence="1">
    <location>
        <begin position="67"/>
        <end position="76"/>
    </location>
</feature>
<feature type="region of interest" description="Disordered" evidence="1">
    <location>
        <begin position="132"/>
        <end position="324"/>
    </location>
</feature>
<gene>
    <name evidence="3" type="ORF">A7U60_g8249</name>
</gene>
<feature type="compositionally biased region" description="Basic and acidic residues" evidence="1">
    <location>
        <begin position="231"/>
        <end position="261"/>
    </location>
</feature>
<feature type="region of interest" description="Disordered" evidence="1">
    <location>
        <begin position="1"/>
        <end position="24"/>
    </location>
</feature>
<feature type="domain" description="CBF1-interacting co-repressor CIR N-terminal" evidence="2">
    <location>
        <begin position="11"/>
        <end position="47"/>
    </location>
</feature>
<dbReference type="Proteomes" id="UP000757232">
    <property type="component" value="Unassembled WGS sequence"/>
</dbReference>
<dbReference type="SMART" id="SM01083">
    <property type="entry name" value="Cir_N"/>
    <property type="match status" value="1"/>
</dbReference>
<sequence>MGKLNIAHHKSYHPYRRDNIEKVRRDEEEAEIKRAKEEGRMTLADSEARLALLRERAGAASSSKSRRREDEKREQELLAQATDPDARREALAPVSSSISSLGSGKHINLFEDLEQSMATSALATSRELQKLGKVKTKEAAELEKGIPLAPNKKDLKPWYSERKTDDDGPVDDSERSKDSGRKARSDPLTEIQRELQTRYPSQSSSRDNNLSNGRTWGAPPSYPNRSSNPSQEKDPRAARESRESSERARAQALRERRKREAAGSATPSTVRGDEDAFRYGDQFNARDVAAAHRHREYDDLRERGWDDERRDGQRRDVQKDWRRR</sequence>
<feature type="compositionally biased region" description="Low complexity" evidence="1">
    <location>
        <begin position="95"/>
        <end position="104"/>
    </location>
</feature>
<keyword evidence="4" id="KW-1185">Reference proteome</keyword>
<dbReference type="InterPro" id="IPR039875">
    <property type="entry name" value="LENG1-like"/>
</dbReference>